<comment type="function">
    <text evidence="10">Involved in the biosynthesis of p-aminobenzoate (PABA), a precursor of tetrahydrofolate. Converts 4-amino-4-deoxychorismate into 4-aminobenzoate (PABA) and pyruvate.</text>
</comment>
<dbReference type="Gene3D" id="3.20.10.10">
    <property type="entry name" value="D-amino Acid Aminotransferase, subunit A, domain 2"/>
    <property type="match status" value="1"/>
</dbReference>
<dbReference type="InterPro" id="IPR001544">
    <property type="entry name" value="Aminotrans_IV"/>
</dbReference>
<dbReference type="InterPro" id="IPR017824">
    <property type="entry name" value="Aminodeoxychorismate_lyase_IV"/>
</dbReference>
<dbReference type="Pfam" id="PF01063">
    <property type="entry name" value="Aminotran_4"/>
    <property type="match status" value="1"/>
</dbReference>
<keyword evidence="5" id="KW-0289">Folate biosynthesis</keyword>
<comment type="caution">
    <text evidence="16">The sequence shown here is derived from an EMBL/GenBank/DDBJ whole genome shotgun (WGS) entry which is preliminary data.</text>
</comment>
<evidence type="ECO:0000256" key="7">
    <source>
        <dbReference type="ARBA" id="ARBA00035633"/>
    </source>
</evidence>
<dbReference type="CDD" id="cd01559">
    <property type="entry name" value="ADCL_like"/>
    <property type="match status" value="1"/>
</dbReference>
<keyword evidence="18" id="KW-1185">Reference proteome</keyword>
<reference evidence="15" key="1">
    <citation type="journal article" date="2014" name="Int. J. Syst. Evol. Microbiol.">
        <title>Complete genome of a new Firmicutes species belonging to the dominant human colonic microbiota ('Ruminococcus bicirculans') reveals two chromosomes and a selective capacity to utilize plant glucans.</title>
        <authorList>
            <consortium name="NISC Comparative Sequencing Program"/>
            <person name="Wegmann U."/>
            <person name="Louis P."/>
            <person name="Goesmann A."/>
            <person name="Henrissat B."/>
            <person name="Duncan S.H."/>
            <person name="Flint H.J."/>
        </authorList>
    </citation>
    <scope>NUCLEOTIDE SEQUENCE</scope>
    <source>
        <strain evidence="15">NBRC 111146</strain>
    </source>
</reference>
<name>A0A557P6Y8_9VIBR</name>
<dbReference type="GO" id="GO:0046656">
    <property type="term" value="P:folic acid biosynthetic process"/>
    <property type="evidence" value="ECO:0007669"/>
    <property type="project" value="UniProtKB-KW"/>
</dbReference>
<dbReference type="GO" id="GO:0008696">
    <property type="term" value="F:4-amino-4-deoxychorismate lyase activity"/>
    <property type="evidence" value="ECO:0007669"/>
    <property type="project" value="UniProtKB-UniRule"/>
</dbReference>
<comment type="cofactor">
    <cofactor evidence="1 14">
        <name>pyridoxal 5'-phosphate</name>
        <dbReference type="ChEBI" id="CHEBI:597326"/>
    </cofactor>
</comment>
<evidence type="ECO:0000256" key="10">
    <source>
        <dbReference type="ARBA" id="ARBA00054027"/>
    </source>
</evidence>
<evidence type="ECO:0000256" key="13">
    <source>
        <dbReference type="RuleBase" id="RU004106"/>
    </source>
</evidence>
<reference evidence="16 17" key="3">
    <citation type="submission" date="2019-07" db="EMBL/GenBank/DDBJ databases">
        <title>The draft genome sequence of Vibrio algivorus M1486.</title>
        <authorList>
            <person name="Meng X."/>
        </authorList>
    </citation>
    <scope>NUCLEOTIDE SEQUENCE [LARGE SCALE GENOMIC DNA]</scope>
    <source>
        <strain evidence="16 17">M1486</strain>
    </source>
</reference>
<dbReference type="FunFam" id="3.20.10.10:FF:000002">
    <property type="entry name" value="D-alanine aminotransferase"/>
    <property type="match status" value="1"/>
</dbReference>
<protein>
    <recommendedName>
        <fullName evidence="11 12">Aminodeoxychorismate lyase</fullName>
        <ecNumber evidence="8 12">4.1.3.38</ecNumber>
    </recommendedName>
</protein>
<dbReference type="AlphaFoldDB" id="A0A557P6Y8"/>
<comment type="similarity">
    <text evidence="2 13">Belongs to the class-IV pyridoxal-phosphate-dependent aminotransferase family.</text>
</comment>
<dbReference type="NCBIfam" id="NF004761">
    <property type="entry name" value="PRK06092.1"/>
    <property type="match status" value="1"/>
</dbReference>
<dbReference type="PANTHER" id="PTHR42743">
    <property type="entry name" value="AMINO-ACID AMINOTRANSFERASE"/>
    <property type="match status" value="1"/>
</dbReference>
<dbReference type="NCBIfam" id="TIGR03461">
    <property type="entry name" value="pabC_Proteo"/>
    <property type="match status" value="1"/>
</dbReference>
<dbReference type="GO" id="GO:0008153">
    <property type="term" value="P:4-aminobenzoate biosynthetic process"/>
    <property type="evidence" value="ECO:0007669"/>
    <property type="project" value="UniProtKB-UniRule"/>
</dbReference>
<comment type="catalytic activity">
    <reaction evidence="9">
        <text>4-amino-4-deoxychorismate = 4-aminobenzoate + pyruvate + H(+)</text>
        <dbReference type="Rhea" id="RHEA:16201"/>
        <dbReference type="ChEBI" id="CHEBI:15361"/>
        <dbReference type="ChEBI" id="CHEBI:15378"/>
        <dbReference type="ChEBI" id="CHEBI:17836"/>
        <dbReference type="ChEBI" id="CHEBI:58406"/>
        <dbReference type="EC" id="4.1.3.38"/>
    </reaction>
</comment>
<dbReference type="InterPro" id="IPR043131">
    <property type="entry name" value="BCAT-like_N"/>
</dbReference>
<evidence type="ECO:0000256" key="11">
    <source>
        <dbReference type="ARBA" id="ARBA00069174"/>
    </source>
</evidence>
<evidence type="ECO:0000313" key="16">
    <source>
        <dbReference type="EMBL" id="TVO36411.1"/>
    </source>
</evidence>
<evidence type="ECO:0000256" key="1">
    <source>
        <dbReference type="ARBA" id="ARBA00001933"/>
    </source>
</evidence>
<evidence type="ECO:0000256" key="5">
    <source>
        <dbReference type="ARBA" id="ARBA00022909"/>
    </source>
</evidence>
<dbReference type="InterPro" id="IPR036038">
    <property type="entry name" value="Aminotransferase-like"/>
</dbReference>
<dbReference type="GO" id="GO:0030170">
    <property type="term" value="F:pyridoxal phosphate binding"/>
    <property type="evidence" value="ECO:0007669"/>
    <property type="project" value="InterPro"/>
</dbReference>
<dbReference type="EMBL" id="BSPV01000009">
    <property type="protein sequence ID" value="GLT15794.1"/>
    <property type="molecule type" value="Genomic_DNA"/>
</dbReference>
<reference evidence="18" key="2">
    <citation type="journal article" date="2019" name="Int. J. Syst. Evol. Microbiol.">
        <title>The Global Catalogue of Microorganisms (GCM) 10K type strain sequencing project: providing services to taxonomists for standard genome sequencing and annotation.</title>
        <authorList>
            <consortium name="The Broad Institute Genomics Platform"/>
            <consortium name="The Broad Institute Genome Sequencing Center for Infectious Disease"/>
            <person name="Wu L."/>
            <person name="Ma J."/>
        </authorList>
    </citation>
    <scope>NUCLEOTIDE SEQUENCE [LARGE SCALE GENOMIC DNA]</scope>
    <source>
        <strain evidence="18">NBRC 111146</strain>
    </source>
</reference>
<dbReference type="InterPro" id="IPR050571">
    <property type="entry name" value="Class-IV_PLP-Dep_Aminotrnsfr"/>
</dbReference>
<keyword evidence="4 14" id="KW-0663">Pyridoxal phosphate</keyword>
<proteinExistence type="inferred from homology"/>
<dbReference type="Proteomes" id="UP000319828">
    <property type="component" value="Unassembled WGS sequence"/>
</dbReference>
<evidence type="ECO:0000256" key="6">
    <source>
        <dbReference type="ARBA" id="ARBA00023239"/>
    </source>
</evidence>
<dbReference type="GO" id="GO:0005829">
    <property type="term" value="C:cytosol"/>
    <property type="evidence" value="ECO:0007669"/>
    <property type="project" value="TreeGrafter"/>
</dbReference>
<evidence type="ECO:0000256" key="2">
    <source>
        <dbReference type="ARBA" id="ARBA00009320"/>
    </source>
</evidence>
<evidence type="ECO:0000256" key="3">
    <source>
        <dbReference type="ARBA" id="ARBA00011738"/>
    </source>
</evidence>
<comment type="subunit">
    <text evidence="3">Homodimer.</text>
</comment>
<evidence type="ECO:0000313" key="15">
    <source>
        <dbReference type="EMBL" id="GLT15794.1"/>
    </source>
</evidence>
<reference evidence="15" key="4">
    <citation type="submission" date="2023-01" db="EMBL/GenBank/DDBJ databases">
        <title>Draft genome sequence of Vibrio algivorus strain NBRC 111146.</title>
        <authorList>
            <person name="Sun Q."/>
            <person name="Mori K."/>
        </authorList>
    </citation>
    <scope>NUCLEOTIDE SEQUENCE</scope>
    <source>
        <strain evidence="15">NBRC 111146</strain>
    </source>
</reference>
<evidence type="ECO:0000256" key="4">
    <source>
        <dbReference type="ARBA" id="ARBA00022898"/>
    </source>
</evidence>
<sequence>MFFVNGNQQQNVPVNDRSFQYGDGCFTTILVKDGQPVMLAEHKQRIALTCQRLFITLPNWELVTEWIDMAIERSGHKMQQLSGVKLHISRGCGGRGYSPSGVNSTQVVVQTFAYPEHYSTWQAEGIKVGVSATRLGVNPQLAGLKHNNRLEQVLIKKEIDNSGHDDNIVLDINGNVVEMSAANLFWIFNNQLYTPELLNSGVLGIKRKQVCEYAEQNNMIVNIGDYTLDDVTNADEVFITNALHGVVPIIQISNKEFNIGAITCAIQEKINP</sequence>
<dbReference type="EMBL" id="VMKJ01000017">
    <property type="protein sequence ID" value="TVO36411.1"/>
    <property type="molecule type" value="Genomic_DNA"/>
</dbReference>
<keyword evidence="6 16" id="KW-0456">Lyase</keyword>
<dbReference type="InterPro" id="IPR043132">
    <property type="entry name" value="BCAT-like_C"/>
</dbReference>
<evidence type="ECO:0000313" key="17">
    <source>
        <dbReference type="Proteomes" id="UP000319828"/>
    </source>
</evidence>
<evidence type="ECO:0000256" key="14">
    <source>
        <dbReference type="RuleBase" id="RU004516"/>
    </source>
</evidence>
<dbReference type="InterPro" id="IPR018300">
    <property type="entry name" value="Aminotrans_IV_CS"/>
</dbReference>
<dbReference type="Proteomes" id="UP001157156">
    <property type="component" value="Unassembled WGS sequence"/>
</dbReference>
<evidence type="ECO:0000256" key="12">
    <source>
        <dbReference type="NCBIfam" id="TIGR03461"/>
    </source>
</evidence>
<dbReference type="OrthoDB" id="9805628at2"/>
<dbReference type="SUPFAM" id="SSF56752">
    <property type="entry name" value="D-aminoacid aminotransferase-like PLP-dependent enzymes"/>
    <property type="match status" value="1"/>
</dbReference>
<evidence type="ECO:0000313" key="18">
    <source>
        <dbReference type="Proteomes" id="UP001157156"/>
    </source>
</evidence>
<dbReference type="EC" id="4.1.3.38" evidence="8 12"/>
<accession>A0A557P6Y8</accession>
<organism evidence="16 17">
    <name type="scientific">Vibrio algivorus</name>
    <dbReference type="NCBI Taxonomy" id="1667024"/>
    <lineage>
        <taxon>Bacteria</taxon>
        <taxon>Pseudomonadati</taxon>
        <taxon>Pseudomonadota</taxon>
        <taxon>Gammaproteobacteria</taxon>
        <taxon>Vibrionales</taxon>
        <taxon>Vibrionaceae</taxon>
        <taxon>Vibrio</taxon>
    </lineage>
</organism>
<evidence type="ECO:0000256" key="9">
    <source>
        <dbReference type="ARBA" id="ARBA00049529"/>
    </source>
</evidence>
<evidence type="ECO:0000256" key="8">
    <source>
        <dbReference type="ARBA" id="ARBA00035676"/>
    </source>
</evidence>
<gene>
    <name evidence="16" type="primary">pabC</name>
    <name evidence="16" type="ORF">FOF44_09530</name>
    <name evidence="15" type="ORF">GCM10007931_27690</name>
</gene>
<dbReference type="Gene3D" id="3.30.470.10">
    <property type="match status" value="1"/>
</dbReference>
<comment type="pathway">
    <text evidence="7">Cofactor biosynthesis; tetrahydrofolate biosynthesis; 4-aminobenzoate from chorismate: step 2/2.</text>
</comment>
<dbReference type="PROSITE" id="PS00770">
    <property type="entry name" value="AA_TRANSFER_CLASS_4"/>
    <property type="match status" value="1"/>
</dbReference>
<dbReference type="PANTHER" id="PTHR42743:SF2">
    <property type="entry name" value="AMINODEOXYCHORISMATE LYASE"/>
    <property type="match status" value="1"/>
</dbReference>